<dbReference type="Pfam" id="PF07873">
    <property type="entry name" value="YabP"/>
    <property type="match status" value="1"/>
</dbReference>
<comment type="caution">
    <text evidence="1">The sequence shown here is derived from an EMBL/GenBank/DDBJ whole genome shotgun (WGS) entry which is preliminary data.</text>
</comment>
<reference evidence="1" key="1">
    <citation type="submission" date="2020-10" db="EMBL/GenBank/DDBJ databases">
        <authorList>
            <person name="Gilroy R."/>
        </authorList>
    </citation>
    <scope>NUCLEOTIDE SEQUENCE</scope>
    <source>
        <strain evidence="1">ChiBcec15-4380</strain>
    </source>
</reference>
<sequence>MNRARTLLAEMAERVDLPPDLAAGLPTIEVAGFREMSMEPHDGLVEYTRERVSVESSIGRVTVMGTGLTIKRMNRERITVAGTLTAVELQGGGHG</sequence>
<evidence type="ECO:0000313" key="2">
    <source>
        <dbReference type="Proteomes" id="UP000824239"/>
    </source>
</evidence>
<name>A0A9D1DG84_9FIRM</name>
<reference evidence="1" key="2">
    <citation type="journal article" date="2021" name="PeerJ">
        <title>Extensive microbial diversity within the chicken gut microbiome revealed by metagenomics and culture.</title>
        <authorList>
            <person name="Gilroy R."/>
            <person name="Ravi A."/>
            <person name="Getino M."/>
            <person name="Pursley I."/>
            <person name="Horton D.L."/>
            <person name="Alikhan N.F."/>
            <person name="Baker D."/>
            <person name="Gharbi K."/>
            <person name="Hall N."/>
            <person name="Watson M."/>
            <person name="Adriaenssens E.M."/>
            <person name="Foster-Nyarko E."/>
            <person name="Jarju S."/>
            <person name="Secka A."/>
            <person name="Antonio M."/>
            <person name="Oren A."/>
            <person name="Chaudhuri R.R."/>
            <person name="La Ragione R."/>
            <person name="Hildebrand F."/>
            <person name="Pallen M.J."/>
        </authorList>
    </citation>
    <scope>NUCLEOTIDE SEQUENCE</scope>
    <source>
        <strain evidence="1">ChiBcec15-4380</strain>
    </source>
</reference>
<organism evidence="1 2">
    <name type="scientific">Candidatus Avoscillospira avicola</name>
    <dbReference type="NCBI Taxonomy" id="2840706"/>
    <lineage>
        <taxon>Bacteria</taxon>
        <taxon>Bacillati</taxon>
        <taxon>Bacillota</taxon>
        <taxon>Clostridia</taxon>
        <taxon>Eubacteriales</taxon>
        <taxon>Oscillospiraceae</taxon>
        <taxon>Oscillospiraceae incertae sedis</taxon>
        <taxon>Candidatus Avoscillospira</taxon>
    </lineage>
</organism>
<dbReference type="Proteomes" id="UP000824239">
    <property type="component" value="Unassembled WGS sequence"/>
</dbReference>
<dbReference type="AlphaFoldDB" id="A0A9D1DG84"/>
<dbReference type="InterPro" id="IPR022476">
    <property type="entry name" value="Spore_YabP/YqfC"/>
</dbReference>
<accession>A0A9D1DG84</accession>
<proteinExistence type="predicted"/>
<evidence type="ECO:0000313" key="1">
    <source>
        <dbReference type="EMBL" id="HIR50056.1"/>
    </source>
</evidence>
<protein>
    <submittedName>
        <fullName evidence="1">YabP/YqfC family sporulation protein</fullName>
    </submittedName>
</protein>
<gene>
    <name evidence="1" type="ORF">IAA53_02010</name>
</gene>
<dbReference type="EMBL" id="DVHE01000014">
    <property type="protein sequence ID" value="HIR50056.1"/>
    <property type="molecule type" value="Genomic_DNA"/>
</dbReference>